<dbReference type="SMART" id="SM00320">
    <property type="entry name" value="WD40"/>
    <property type="match status" value="4"/>
</dbReference>
<feature type="repeat" description="WD" evidence="1">
    <location>
        <begin position="334"/>
        <end position="365"/>
    </location>
</feature>
<evidence type="ECO:0000313" key="2">
    <source>
        <dbReference type="EMBL" id="CAD8190233.1"/>
    </source>
</evidence>
<dbReference type="PANTHER" id="PTHR19920:SF0">
    <property type="entry name" value="CYTOSOLIC IRON-SULFUR PROTEIN ASSEMBLY PROTEIN CIAO1-RELATED"/>
    <property type="match status" value="1"/>
</dbReference>
<evidence type="ECO:0000256" key="1">
    <source>
        <dbReference type="PROSITE-ProRule" id="PRU00221"/>
    </source>
</evidence>
<dbReference type="PROSITE" id="PS50082">
    <property type="entry name" value="WD_REPEATS_2"/>
    <property type="match status" value="2"/>
</dbReference>
<evidence type="ECO:0000313" key="3">
    <source>
        <dbReference type="Proteomes" id="UP000689195"/>
    </source>
</evidence>
<feature type="repeat" description="WD" evidence="1">
    <location>
        <begin position="289"/>
        <end position="321"/>
    </location>
</feature>
<reference evidence="2" key="1">
    <citation type="submission" date="2021-01" db="EMBL/GenBank/DDBJ databases">
        <authorList>
            <consortium name="Genoscope - CEA"/>
            <person name="William W."/>
        </authorList>
    </citation>
    <scope>NUCLEOTIDE SEQUENCE</scope>
</reference>
<proteinExistence type="predicted"/>
<dbReference type="EMBL" id="CAJJDO010000096">
    <property type="protein sequence ID" value="CAD8190233.1"/>
    <property type="molecule type" value="Genomic_DNA"/>
</dbReference>
<dbReference type="OrthoDB" id="406844at2759"/>
<accession>A0A8S1WKZ1</accession>
<keyword evidence="3" id="KW-1185">Reference proteome</keyword>
<dbReference type="GO" id="GO:0097361">
    <property type="term" value="C:cytosolic [4Fe-4S] assembly targeting complex"/>
    <property type="evidence" value="ECO:0007669"/>
    <property type="project" value="TreeGrafter"/>
</dbReference>
<comment type="caution">
    <text evidence="2">The sequence shown here is derived from an EMBL/GenBank/DDBJ whole genome shotgun (WGS) entry which is preliminary data.</text>
</comment>
<dbReference type="GO" id="GO:0016226">
    <property type="term" value="P:iron-sulfur cluster assembly"/>
    <property type="evidence" value="ECO:0007669"/>
    <property type="project" value="TreeGrafter"/>
</dbReference>
<keyword evidence="1" id="KW-0853">WD repeat</keyword>
<dbReference type="AlphaFoldDB" id="A0A8S1WKZ1"/>
<gene>
    <name evidence="2" type="ORF">PPENT_87.1.T0960007</name>
</gene>
<dbReference type="PANTHER" id="PTHR19920">
    <property type="entry name" value="WD40 PROTEIN CIAO1"/>
    <property type="match status" value="1"/>
</dbReference>
<protein>
    <submittedName>
        <fullName evidence="2">Uncharacterized protein</fullName>
    </submittedName>
</protein>
<dbReference type="Proteomes" id="UP000689195">
    <property type="component" value="Unassembled WGS sequence"/>
</dbReference>
<dbReference type="Pfam" id="PF00400">
    <property type="entry name" value="WD40"/>
    <property type="match status" value="3"/>
</dbReference>
<sequence length="552" mass="64513">MQKPKMIENEKDFCCSSGHKLPVITIALDPKLSRNQRLLCTERLENTDIDGKAVGLKKMIQIIEENQVKKMEKVENIITNQIKLIESLHSVLDQMKSLVMQKLNQLITIIIEWIQNLQQQRSQCSQYSFFEELEFMVLESNQADSDVDIQEIWKTNLCWTSKLNPKLEQFNQFDAYNQCQQLLLSLELGSHKTTQNDQQQQININNMNQEIQSVNTKTNIPPSQTNQFSNQLNVKPFNYLLIQECSISQSNWCLAIAIDKDCSTLVAGCGSLIKVFEFKQGMIKLIQTLNQHKDLVTTLNFMQKSKQLISGSFDKSIIIWKQNQNNQWSYQQILNGHNGFIQCLIINTNEDLIISGSDDCTLKFWINKNEWLCQQTINDHSKYIYGLSLNQQQNRVVSCGYDQYILIIEQSEQNKEWKVIQKITIDNYGYRVCFIDNNMFLFTPNSKEQISVYEMNNHNKQFTKTRDIPIKSGLDNNARFPQQYINQKSILISKNGEYINLIRKKQNGEFLTEQSIHFGIHNLYGTMSNDGEYLITWDYQSKQIQIRKYKEQ</sequence>
<organism evidence="2 3">
    <name type="scientific">Paramecium pentaurelia</name>
    <dbReference type="NCBI Taxonomy" id="43138"/>
    <lineage>
        <taxon>Eukaryota</taxon>
        <taxon>Sar</taxon>
        <taxon>Alveolata</taxon>
        <taxon>Ciliophora</taxon>
        <taxon>Intramacronucleata</taxon>
        <taxon>Oligohymenophorea</taxon>
        <taxon>Peniculida</taxon>
        <taxon>Parameciidae</taxon>
        <taxon>Paramecium</taxon>
    </lineage>
</organism>
<name>A0A8S1WKZ1_9CILI</name>
<dbReference type="PROSITE" id="PS50294">
    <property type="entry name" value="WD_REPEATS_REGION"/>
    <property type="match status" value="2"/>
</dbReference>
<dbReference type="InterPro" id="IPR001680">
    <property type="entry name" value="WD40_rpt"/>
</dbReference>